<name>A0A0H1RGE9_9HYPH</name>
<keyword evidence="7" id="KW-1185">Reference proteome</keyword>
<proteinExistence type="inferred from homology"/>
<dbReference type="EMBL" id="LCYG01000048">
    <property type="protein sequence ID" value="KLK91692.1"/>
    <property type="molecule type" value="Genomic_DNA"/>
</dbReference>
<gene>
    <name evidence="3 6" type="primary">purU</name>
    <name evidence="6" type="ORF">AA309_18710</name>
</gene>
<feature type="active site" evidence="3">
    <location>
        <position position="233"/>
    </location>
</feature>
<dbReference type="PATRIC" id="fig|1225564.3.peg.4900"/>
<dbReference type="PIRSF" id="PIRSF036480">
    <property type="entry name" value="FormyFH4_hydr"/>
    <property type="match status" value="1"/>
</dbReference>
<dbReference type="NCBIfam" id="TIGR00655">
    <property type="entry name" value="PurU"/>
    <property type="match status" value="1"/>
</dbReference>
<sequence length="290" mass="32366">MAHVPSQRFVLTLACANRPGIVAAVAGHLSDSGLNILDAQQYDDTLTDRFFMRVVFNPVAGHGDLEALKDGFVPLADRFGMTWTLRDIGEKRKVMLLVSKFDHCLADLLYRWRIGELDFEPVGVIANHPAGTYGHVGLGDVPFHYLQVTKDTKLEQEAKVWEIIRDSKADLVVLARYMQVLSDGLAAKLSGRCINIHHSFLPSFKGAKPYHQAHARGVKLIGATAHYVTSDLDEGPIIAQDVEPITHRDSADDLVRKGRDIERRVLARAVRYHLEDRILLNGRKTVVFAD</sequence>
<dbReference type="SUPFAM" id="SSF53328">
    <property type="entry name" value="Formyltransferase"/>
    <property type="match status" value="1"/>
</dbReference>
<dbReference type="Proteomes" id="UP000035489">
    <property type="component" value="Unassembled WGS sequence"/>
</dbReference>
<protein>
    <recommendedName>
        <fullName evidence="3 4">Formyltetrahydrofolate deformylase</fullName>
        <ecNumber evidence="3 4">3.5.1.10</ecNumber>
    </recommendedName>
    <alternativeName>
        <fullName evidence="3">Formyl-FH(4) hydrolase</fullName>
    </alternativeName>
</protein>
<dbReference type="AlphaFoldDB" id="A0A0H1RGE9"/>
<dbReference type="InterPro" id="IPR041729">
    <property type="entry name" value="Formyl-FH4-Hydrolase_C"/>
</dbReference>
<dbReference type="PRINTS" id="PR01575">
    <property type="entry name" value="FFH4HYDRLASE"/>
</dbReference>
<dbReference type="InterPro" id="IPR036477">
    <property type="entry name" value="Formyl_transf_N_sf"/>
</dbReference>
<dbReference type="InterPro" id="IPR004810">
    <property type="entry name" value="PurU"/>
</dbReference>
<comment type="pathway">
    <text evidence="3">Purine metabolism; IMP biosynthesis via de novo pathway; formate from 10-formyl-5,6,7,8-tetrahydrofolate: step 1/1.</text>
</comment>
<dbReference type="PANTHER" id="PTHR42706:SF1">
    <property type="entry name" value="FORMYLTETRAHYDROFOLATE DEFORMYLASE 2, MITOCHONDRIAL"/>
    <property type="match status" value="1"/>
</dbReference>
<dbReference type="Gene3D" id="3.30.70.260">
    <property type="match status" value="1"/>
</dbReference>
<dbReference type="Pfam" id="PF00551">
    <property type="entry name" value="Formyl_trans_N"/>
    <property type="match status" value="1"/>
</dbReference>
<evidence type="ECO:0000313" key="7">
    <source>
        <dbReference type="Proteomes" id="UP000035489"/>
    </source>
</evidence>
<dbReference type="InterPro" id="IPR002912">
    <property type="entry name" value="ACT_dom"/>
</dbReference>
<dbReference type="UniPathway" id="UPA00074">
    <property type="reaction ID" value="UER00170"/>
</dbReference>
<dbReference type="RefSeq" id="WP_047190538.1">
    <property type="nucleotide sequence ID" value="NZ_LCYG01000048.1"/>
</dbReference>
<dbReference type="GO" id="GO:0006189">
    <property type="term" value="P:'de novo' IMP biosynthetic process"/>
    <property type="evidence" value="ECO:0007669"/>
    <property type="project" value="UniProtKB-UniRule"/>
</dbReference>
<dbReference type="STRING" id="1225564.AA309_18710"/>
<accession>A0A0H1RGE9</accession>
<dbReference type="EC" id="3.5.1.10" evidence="3 4"/>
<dbReference type="InterPro" id="IPR045865">
    <property type="entry name" value="ACT-like_dom_sf"/>
</dbReference>
<evidence type="ECO:0000256" key="1">
    <source>
        <dbReference type="ARBA" id="ARBA00022563"/>
    </source>
</evidence>
<evidence type="ECO:0000259" key="5">
    <source>
        <dbReference type="PROSITE" id="PS51671"/>
    </source>
</evidence>
<evidence type="ECO:0000313" key="6">
    <source>
        <dbReference type="EMBL" id="KLK91692.1"/>
    </source>
</evidence>
<dbReference type="GO" id="GO:0008864">
    <property type="term" value="F:formyltetrahydrofolate deformylase activity"/>
    <property type="evidence" value="ECO:0007669"/>
    <property type="project" value="UniProtKB-UniRule"/>
</dbReference>
<dbReference type="NCBIfam" id="NF004684">
    <property type="entry name" value="PRK06027.1"/>
    <property type="match status" value="1"/>
</dbReference>
<comment type="catalytic activity">
    <reaction evidence="3">
        <text>(6R)-10-formyltetrahydrofolate + H2O = (6S)-5,6,7,8-tetrahydrofolate + formate + H(+)</text>
        <dbReference type="Rhea" id="RHEA:19833"/>
        <dbReference type="ChEBI" id="CHEBI:15377"/>
        <dbReference type="ChEBI" id="CHEBI:15378"/>
        <dbReference type="ChEBI" id="CHEBI:15740"/>
        <dbReference type="ChEBI" id="CHEBI:57453"/>
        <dbReference type="ChEBI" id="CHEBI:195366"/>
        <dbReference type="EC" id="3.5.1.10"/>
    </reaction>
</comment>
<dbReference type="SUPFAM" id="SSF55021">
    <property type="entry name" value="ACT-like"/>
    <property type="match status" value="1"/>
</dbReference>
<dbReference type="GO" id="GO:0006730">
    <property type="term" value="P:one-carbon metabolic process"/>
    <property type="evidence" value="ECO:0007669"/>
    <property type="project" value="UniProtKB-KW"/>
</dbReference>
<evidence type="ECO:0000256" key="3">
    <source>
        <dbReference type="HAMAP-Rule" id="MF_01927"/>
    </source>
</evidence>
<dbReference type="OrthoDB" id="9806170at2"/>
<comment type="similarity">
    <text evidence="3">Belongs to the PurU family.</text>
</comment>
<dbReference type="InterPro" id="IPR002376">
    <property type="entry name" value="Formyl_transf_N"/>
</dbReference>
<dbReference type="PROSITE" id="PS51671">
    <property type="entry name" value="ACT"/>
    <property type="match status" value="1"/>
</dbReference>
<keyword evidence="1 3" id="KW-0554">One-carbon metabolism</keyword>
<organism evidence="6 7">
    <name type="scientific">Microvirga vignae</name>
    <dbReference type="NCBI Taxonomy" id="1225564"/>
    <lineage>
        <taxon>Bacteria</taxon>
        <taxon>Pseudomonadati</taxon>
        <taxon>Pseudomonadota</taxon>
        <taxon>Alphaproteobacteria</taxon>
        <taxon>Hyphomicrobiales</taxon>
        <taxon>Methylobacteriaceae</taxon>
        <taxon>Microvirga</taxon>
    </lineage>
</organism>
<dbReference type="Pfam" id="PF01842">
    <property type="entry name" value="ACT"/>
    <property type="match status" value="1"/>
</dbReference>
<evidence type="ECO:0000256" key="4">
    <source>
        <dbReference type="NCBIfam" id="TIGR00655"/>
    </source>
</evidence>
<evidence type="ECO:0000256" key="2">
    <source>
        <dbReference type="ARBA" id="ARBA00022801"/>
    </source>
</evidence>
<comment type="caution">
    <text evidence="6">The sequence shown here is derived from an EMBL/GenBank/DDBJ whole genome shotgun (WGS) entry which is preliminary data.</text>
</comment>
<comment type="function">
    <text evidence="3">Catalyzes the hydrolysis of 10-formyltetrahydrofolate (formyl-FH4) to formate and tetrahydrofolate (FH4).</text>
</comment>
<dbReference type="CDD" id="cd04875">
    <property type="entry name" value="ACT_F4HF-DF"/>
    <property type="match status" value="1"/>
</dbReference>
<dbReference type="CDD" id="cd08648">
    <property type="entry name" value="FMT_core_Formyl-FH4-Hydrolase_C"/>
    <property type="match status" value="1"/>
</dbReference>
<reference evidence="6 7" key="1">
    <citation type="submission" date="2015-05" db="EMBL/GenBank/DDBJ databases">
        <title>Draft genome sequence of Microvirga vignae strain BR3299, a novel nitrogen fixing bacteria isolated from Brazil semi-aired region.</title>
        <authorList>
            <person name="Zilli J.E."/>
            <person name="Passos S.R."/>
            <person name="Leite J."/>
            <person name="Baldani J.I."/>
            <person name="Xavier G.R."/>
            <person name="Rumjaneck N.G."/>
            <person name="Simoes-Araujo J.L."/>
        </authorList>
    </citation>
    <scope>NUCLEOTIDE SEQUENCE [LARGE SCALE GENOMIC DNA]</scope>
    <source>
        <strain evidence="6 7">BR3299</strain>
    </source>
</reference>
<dbReference type="HAMAP" id="MF_01927">
    <property type="entry name" value="PurU"/>
    <property type="match status" value="1"/>
</dbReference>
<keyword evidence="3" id="KW-0658">Purine biosynthesis</keyword>
<dbReference type="PANTHER" id="PTHR42706">
    <property type="entry name" value="FORMYLTETRAHYDROFOLATE DEFORMYLASE"/>
    <property type="match status" value="1"/>
</dbReference>
<dbReference type="Gene3D" id="3.40.50.170">
    <property type="entry name" value="Formyl transferase, N-terminal domain"/>
    <property type="match status" value="1"/>
</dbReference>
<feature type="domain" description="ACT" evidence="5">
    <location>
        <begin position="10"/>
        <end position="90"/>
    </location>
</feature>
<keyword evidence="2 3" id="KW-0378">Hydrolase</keyword>
<dbReference type="InterPro" id="IPR044074">
    <property type="entry name" value="PurU_ACT"/>
</dbReference>